<keyword evidence="9 18" id="KW-0630">Potassium</keyword>
<comment type="function">
    <text evidence="14 19">Bifunctional enzyme that catalyzes the epimerization of the S- and R-forms of NAD(P)HX and the dehydration of the S-form of NAD(P)HX at the expense of ADP, which is converted to AMP. This allows the repair of both epimers of NAD(P)HX, a damaged form of NAD(P)H that is a result of enzymatic or heat-dependent hydration.</text>
</comment>
<feature type="binding site" evidence="17">
    <location>
        <position position="326"/>
    </location>
    <ligand>
        <name>(6S)-NADPHX</name>
        <dbReference type="ChEBI" id="CHEBI:64076"/>
    </ligand>
</feature>
<dbReference type="NCBIfam" id="TIGR00197">
    <property type="entry name" value="yjeF_nterm"/>
    <property type="match status" value="1"/>
</dbReference>
<comment type="catalytic activity">
    <reaction evidence="1 18 19">
        <text>(6R)-NADHX = (6S)-NADHX</text>
        <dbReference type="Rhea" id="RHEA:32215"/>
        <dbReference type="ChEBI" id="CHEBI:64074"/>
        <dbReference type="ChEBI" id="CHEBI:64075"/>
        <dbReference type="EC" id="5.1.99.6"/>
    </reaction>
</comment>
<keyword evidence="12 17" id="KW-0456">Lyase</keyword>
<keyword evidence="22" id="KW-0418">Kinase</keyword>
<evidence type="ECO:0000256" key="11">
    <source>
        <dbReference type="ARBA" id="ARBA00023235"/>
    </source>
</evidence>
<feature type="binding site" evidence="17">
    <location>
        <begin position="412"/>
        <end position="416"/>
    </location>
    <ligand>
        <name>AMP</name>
        <dbReference type="ChEBI" id="CHEBI:456215"/>
    </ligand>
</feature>
<dbReference type="OrthoDB" id="9806925at2"/>
<dbReference type="InterPro" id="IPR000631">
    <property type="entry name" value="CARKD"/>
</dbReference>
<proteinExistence type="inferred from homology"/>
<dbReference type="KEGG" id="aco:Amico_0791"/>
<comment type="function">
    <text evidence="18">Catalyzes the epimerization of the S- and R-forms of NAD(P)HX, a damaged form of NAD(P)H that is a result of enzymatic or heat-dependent hydration. This is a prerequisite for the S-specific NAD(P)H-hydrate dehydratase to allow the repair of both epimers of NAD(P)HX.</text>
</comment>
<comment type="caution">
    <text evidence="18">Lacks conserved residue(s) required for the propagation of feature annotation.</text>
</comment>
<comment type="catalytic activity">
    <reaction evidence="15 17 19">
        <text>(6S)-NADHX + ADP = AMP + phosphate + NADH + H(+)</text>
        <dbReference type="Rhea" id="RHEA:32223"/>
        <dbReference type="ChEBI" id="CHEBI:15378"/>
        <dbReference type="ChEBI" id="CHEBI:43474"/>
        <dbReference type="ChEBI" id="CHEBI:57945"/>
        <dbReference type="ChEBI" id="CHEBI:64074"/>
        <dbReference type="ChEBI" id="CHEBI:456215"/>
        <dbReference type="ChEBI" id="CHEBI:456216"/>
        <dbReference type="EC" id="4.2.1.136"/>
    </reaction>
</comment>
<evidence type="ECO:0000259" key="21">
    <source>
        <dbReference type="PROSITE" id="PS51385"/>
    </source>
</evidence>
<evidence type="ECO:0000313" key="23">
    <source>
        <dbReference type="Proteomes" id="UP000002366"/>
    </source>
</evidence>
<dbReference type="GO" id="GO:0046496">
    <property type="term" value="P:nicotinamide nucleotide metabolic process"/>
    <property type="evidence" value="ECO:0007669"/>
    <property type="project" value="UniProtKB-UniRule"/>
</dbReference>
<dbReference type="GO" id="GO:0016301">
    <property type="term" value="F:kinase activity"/>
    <property type="evidence" value="ECO:0007669"/>
    <property type="project" value="UniProtKB-KW"/>
</dbReference>
<dbReference type="EMBL" id="CP001997">
    <property type="protein sequence ID" value="ADE56924.1"/>
    <property type="molecule type" value="Genomic_DNA"/>
</dbReference>
<dbReference type="SUPFAM" id="SSF53613">
    <property type="entry name" value="Ribokinase-like"/>
    <property type="match status" value="1"/>
</dbReference>
<gene>
    <name evidence="17" type="primary">nnrD</name>
    <name evidence="18" type="synonym">nnrE</name>
    <name evidence="22" type="ordered locus">Amico_0791</name>
</gene>
<dbReference type="SUPFAM" id="SSF64153">
    <property type="entry name" value="YjeF N-terminal domain-like"/>
    <property type="match status" value="1"/>
</dbReference>
<name>D5EEE2_AMICL</name>
<evidence type="ECO:0000256" key="14">
    <source>
        <dbReference type="ARBA" id="ARBA00025153"/>
    </source>
</evidence>
<dbReference type="HAMAP" id="MF_01966">
    <property type="entry name" value="NADHX_epimerase"/>
    <property type="match status" value="1"/>
</dbReference>
<keyword evidence="6 17" id="KW-0547">Nucleotide-binding</keyword>
<dbReference type="CDD" id="cd01171">
    <property type="entry name" value="YXKO-related"/>
    <property type="match status" value="1"/>
</dbReference>
<accession>D5EEE2</accession>
<evidence type="ECO:0000256" key="2">
    <source>
        <dbReference type="ARBA" id="ARBA00000909"/>
    </source>
</evidence>
<feature type="binding site" evidence="17">
    <location>
        <position position="263"/>
    </location>
    <ligand>
        <name>(6S)-NADPHX</name>
        <dbReference type="ChEBI" id="CHEBI:64076"/>
    </ligand>
</feature>
<comment type="similarity">
    <text evidence="18">Belongs to the NnrE/AIBP family.</text>
</comment>
<dbReference type="eggNOG" id="COG0063">
    <property type="taxonomic scope" value="Bacteria"/>
</dbReference>
<comment type="subunit">
    <text evidence="17">Homotetramer.</text>
</comment>
<feature type="binding site" evidence="18">
    <location>
        <begin position="58"/>
        <end position="62"/>
    </location>
    <ligand>
        <name>(6S)-NADPHX</name>
        <dbReference type="ChEBI" id="CHEBI:64076"/>
    </ligand>
</feature>
<dbReference type="InterPro" id="IPR004443">
    <property type="entry name" value="YjeF_N_dom"/>
</dbReference>
<evidence type="ECO:0000256" key="3">
    <source>
        <dbReference type="ARBA" id="ARBA00006001"/>
    </source>
</evidence>
<dbReference type="EC" id="4.2.1.136" evidence="19"/>
<dbReference type="PROSITE" id="PS51383">
    <property type="entry name" value="YJEF_C_3"/>
    <property type="match status" value="1"/>
</dbReference>
<dbReference type="eggNOG" id="COG0062">
    <property type="taxonomic scope" value="Bacteria"/>
</dbReference>
<dbReference type="AlphaFoldDB" id="D5EEE2"/>
<dbReference type="HOGENOM" id="CLU_024853_4_3_0"/>
<comment type="function">
    <text evidence="17">Catalyzes the dehydration of the S-form of NAD(P)HX at the expense of ADP, which is converted to AMP. Together with NAD(P)HX epimerase, which catalyzes the epimerization of the S- and R-forms, the enzyme allows the repair of both epimers of NAD(P)HX, a damaged form of NAD(P)H that is a result of enzymatic or heat-dependent hydration.</text>
</comment>
<comment type="cofactor">
    <cofactor evidence="18 19">
        <name>K(+)</name>
        <dbReference type="ChEBI" id="CHEBI:29103"/>
    </cofactor>
    <text evidence="18 19">Binds 1 potassium ion per subunit.</text>
</comment>
<keyword evidence="13" id="KW-0511">Multifunctional enzyme</keyword>
<reference evidence="22 23" key="1">
    <citation type="journal article" date="2010" name="Stand. Genomic Sci.">
        <title>Complete genome sequence of Aminobacterium colombiense type strain (ALA-1).</title>
        <authorList>
            <person name="Chertkov O."/>
            <person name="Sikorski J."/>
            <person name="Brambilla E."/>
            <person name="Lapidus A."/>
            <person name="Copeland A."/>
            <person name="Glavina Del Rio T."/>
            <person name="Nolan M."/>
            <person name="Lucas S."/>
            <person name="Tice H."/>
            <person name="Cheng J.F."/>
            <person name="Han C."/>
            <person name="Detter J.C."/>
            <person name="Bruce D."/>
            <person name="Tapia R."/>
            <person name="Goodwin L."/>
            <person name="Pitluck S."/>
            <person name="Liolios K."/>
            <person name="Ivanova N."/>
            <person name="Mavromatis K."/>
            <person name="Ovchinnikova G."/>
            <person name="Pati A."/>
            <person name="Chen A."/>
            <person name="Palaniappan K."/>
            <person name="Land M."/>
            <person name="Hauser L."/>
            <person name="Chang Y.J."/>
            <person name="Jeffries C.D."/>
            <person name="Spring S."/>
            <person name="Rohde M."/>
            <person name="Goker M."/>
            <person name="Bristow J."/>
            <person name="Eisen J.A."/>
            <person name="Markowitz V."/>
            <person name="Hugenholtz P."/>
            <person name="Kyrpides N.C."/>
            <person name="Klenk H.P."/>
        </authorList>
    </citation>
    <scope>NUCLEOTIDE SEQUENCE [LARGE SCALE GENOMIC DNA]</scope>
    <source>
        <strain evidence="23">DSM 12261 / ALA-1</strain>
    </source>
</reference>
<keyword evidence="5 18" id="KW-0479">Metal-binding</keyword>
<sequence>MIDLYDPTTIREADSMAIGKFKVPGIVLMENAGLEASLCVQRLFPQAERFLILAGPGNNGGDGYVMARHFAIRGLLPIVLLAGAPEKIKGDALQNLEILKEMSTPIRITEEMTVEEITSLMSESHVVIDCLLGTGSKGSPQGEIRRIIELLEGRNNIVSIDIPSGINAETGEVYSPCVASVATITMLAMKTGLAAMPAAAKAGKIEIVSIGVPPHEVLPSLPCATLWEEEDAIATLPERKLDLHKGGRGTLLVVGGSEHYRGAPLLSALGALKSGCGVVIVASTDDVCREGISFLPEAVFHPMKRENPQDLLCWSERGTAAVVGPGLGRDSHGASLFECIWNEWRHPLLVDGDGIFWLNELKSYLKKRNDVIITPHEGEAARLLGLTAKDVASSRLYAAKELARQWGCVVLKGHGTVIDTISRTVIIREGGPELSVPGSGDILSGVIGTFLAQQISLLDSASLGVWIHGKAGQFLAERKGIDGILAREIAMGIPSVLCSLREKEKTKH</sequence>
<dbReference type="Pfam" id="PF01256">
    <property type="entry name" value="Carb_kinase"/>
    <property type="match status" value="1"/>
</dbReference>
<dbReference type="RefSeq" id="WP_013048190.1">
    <property type="nucleotide sequence ID" value="NC_014011.1"/>
</dbReference>
<evidence type="ECO:0000256" key="10">
    <source>
        <dbReference type="ARBA" id="ARBA00023027"/>
    </source>
</evidence>
<feature type="binding site" evidence="17">
    <location>
        <position position="376"/>
    </location>
    <ligand>
        <name>(6S)-NADPHX</name>
        <dbReference type="ChEBI" id="CHEBI:64076"/>
    </ligand>
</feature>
<evidence type="ECO:0000256" key="6">
    <source>
        <dbReference type="ARBA" id="ARBA00022741"/>
    </source>
</evidence>
<dbReference type="InterPro" id="IPR030677">
    <property type="entry name" value="Nnr"/>
</dbReference>
<feature type="binding site" evidence="18">
    <location>
        <position position="129"/>
    </location>
    <ligand>
        <name>K(+)</name>
        <dbReference type="ChEBI" id="CHEBI:29103"/>
    </ligand>
</feature>
<feature type="binding site" evidence="18">
    <location>
        <position position="164"/>
    </location>
    <ligand>
        <name>K(+)</name>
        <dbReference type="ChEBI" id="CHEBI:29103"/>
    </ligand>
</feature>
<dbReference type="GO" id="GO:0110051">
    <property type="term" value="P:metabolite repair"/>
    <property type="evidence" value="ECO:0007669"/>
    <property type="project" value="TreeGrafter"/>
</dbReference>
<evidence type="ECO:0000256" key="4">
    <source>
        <dbReference type="ARBA" id="ARBA00009524"/>
    </source>
</evidence>
<feature type="binding site" evidence="18">
    <location>
        <position position="161"/>
    </location>
    <ligand>
        <name>(6S)-NADPHX</name>
        <dbReference type="ChEBI" id="CHEBI:64076"/>
    </ligand>
</feature>
<dbReference type="GO" id="GO:0052855">
    <property type="term" value="F:ADP-dependent NAD(P)H-hydrate dehydratase activity"/>
    <property type="evidence" value="ECO:0007669"/>
    <property type="project" value="UniProtKB-UniRule"/>
</dbReference>
<keyword evidence="11 18" id="KW-0413">Isomerase</keyword>
<evidence type="ECO:0000256" key="16">
    <source>
        <dbReference type="ARBA" id="ARBA00049209"/>
    </source>
</evidence>
<comment type="similarity">
    <text evidence="17">Belongs to the NnrD/CARKD family.</text>
</comment>
<evidence type="ECO:0000256" key="9">
    <source>
        <dbReference type="ARBA" id="ARBA00022958"/>
    </source>
</evidence>
<dbReference type="STRING" id="572547.Amico_0791"/>
<feature type="binding site" evidence="18">
    <location>
        <position position="59"/>
    </location>
    <ligand>
        <name>K(+)</name>
        <dbReference type="ChEBI" id="CHEBI:29103"/>
    </ligand>
</feature>
<dbReference type="InterPro" id="IPR029056">
    <property type="entry name" value="Ribokinase-like"/>
</dbReference>
<keyword evidence="8 17" id="KW-0521">NADP</keyword>
<keyword evidence="22" id="KW-0808">Transferase</keyword>
<dbReference type="GO" id="GO:0052856">
    <property type="term" value="F:NAD(P)HX epimerase activity"/>
    <property type="evidence" value="ECO:0007669"/>
    <property type="project" value="UniProtKB-UniRule"/>
</dbReference>
<dbReference type="Proteomes" id="UP000002366">
    <property type="component" value="Chromosome"/>
</dbReference>
<dbReference type="Gene3D" id="3.40.1190.20">
    <property type="match status" value="1"/>
</dbReference>
<dbReference type="HAMAP" id="MF_01965">
    <property type="entry name" value="NADHX_dehydratase"/>
    <property type="match status" value="1"/>
</dbReference>
<evidence type="ECO:0000256" key="1">
    <source>
        <dbReference type="ARBA" id="ARBA00000013"/>
    </source>
</evidence>
<dbReference type="EC" id="5.1.99.6" evidence="19"/>
<evidence type="ECO:0000256" key="15">
    <source>
        <dbReference type="ARBA" id="ARBA00048238"/>
    </source>
</evidence>
<protein>
    <recommendedName>
        <fullName evidence="19">Bifunctional NAD(P)H-hydrate repair enzyme</fullName>
    </recommendedName>
    <alternativeName>
        <fullName evidence="19">Nicotinamide nucleotide repair protein</fullName>
    </alternativeName>
    <domain>
        <recommendedName>
            <fullName evidence="19">ADP-dependent (S)-NAD(P)H-hydrate dehydratase</fullName>
            <ecNumber evidence="19">4.2.1.136</ecNumber>
        </recommendedName>
        <alternativeName>
            <fullName evidence="19">ADP-dependent NAD(P)HX dehydratase</fullName>
        </alternativeName>
    </domain>
    <domain>
        <recommendedName>
            <fullName evidence="19">NAD(P)H-hydrate epimerase</fullName>
            <ecNumber evidence="19">5.1.99.6</ecNumber>
        </recommendedName>
    </domain>
</protein>
<dbReference type="NCBIfam" id="TIGR00196">
    <property type="entry name" value="yjeF_cterm"/>
    <property type="match status" value="1"/>
</dbReference>
<dbReference type="GO" id="GO:0005524">
    <property type="term" value="F:ATP binding"/>
    <property type="evidence" value="ECO:0007669"/>
    <property type="project" value="UniProtKB-UniRule"/>
</dbReference>
<comment type="catalytic activity">
    <reaction evidence="2 18 19">
        <text>(6R)-NADPHX = (6S)-NADPHX</text>
        <dbReference type="Rhea" id="RHEA:32227"/>
        <dbReference type="ChEBI" id="CHEBI:64076"/>
        <dbReference type="ChEBI" id="CHEBI:64077"/>
        <dbReference type="EC" id="5.1.99.6"/>
    </reaction>
</comment>
<feature type="binding site" evidence="17">
    <location>
        <position position="441"/>
    </location>
    <ligand>
        <name>(6S)-NADPHX</name>
        <dbReference type="ChEBI" id="CHEBI:64076"/>
    </ligand>
</feature>
<comment type="catalytic activity">
    <reaction evidence="16 17 19">
        <text>(6S)-NADPHX + ADP = AMP + phosphate + NADPH + H(+)</text>
        <dbReference type="Rhea" id="RHEA:32235"/>
        <dbReference type="ChEBI" id="CHEBI:15378"/>
        <dbReference type="ChEBI" id="CHEBI:43474"/>
        <dbReference type="ChEBI" id="CHEBI:57783"/>
        <dbReference type="ChEBI" id="CHEBI:64076"/>
        <dbReference type="ChEBI" id="CHEBI:456215"/>
        <dbReference type="ChEBI" id="CHEBI:456216"/>
        <dbReference type="EC" id="4.2.1.136"/>
    </reaction>
</comment>
<keyword evidence="23" id="KW-1185">Reference proteome</keyword>
<organism evidence="22 23">
    <name type="scientific">Aminobacterium colombiense (strain DSM 12261 / ALA-1)</name>
    <dbReference type="NCBI Taxonomy" id="572547"/>
    <lineage>
        <taxon>Bacteria</taxon>
        <taxon>Thermotogati</taxon>
        <taxon>Synergistota</taxon>
        <taxon>Synergistia</taxon>
        <taxon>Synergistales</taxon>
        <taxon>Aminobacteriaceae</taxon>
        <taxon>Aminobacterium</taxon>
    </lineage>
</organism>
<evidence type="ECO:0000256" key="17">
    <source>
        <dbReference type="HAMAP-Rule" id="MF_01965"/>
    </source>
</evidence>
<feature type="domain" description="YjeF N-terminal" evidence="21">
    <location>
        <begin position="10"/>
        <end position="218"/>
    </location>
</feature>
<dbReference type="PROSITE" id="PS51385">
    <property type="entry name" value="YJEF_N"/>
    <property type="match status" value="1"/>
</dbReference>
<feature type="domain" description="YjeF C-terminal" evidence="20">
    <location>
        <begin position="228"/>
        <end position="500"/>
    </location>
</feature>
<feature type="binding site" evidence="18">
    <location>
        <begin position="133"/>
        <end position="139"/>
    </location>
    <ligand>
        <name>(6S)-NADPHX</name>
        <dbReference type="ChEBI" id="CHEBI:64076"/>
    </ligand>
</feature>
<evidence type="ECO:0000259" key="20">
    <source>
        <dbReference type="PROSITE" id="PS51383"/>
    </source>
</evidence>
<evidence type="ECO:0000256" key="8">
    <source>
        <dbReference type="ARBA" id="ARBA00022857"/>
    </source>
</evidence>
<evidence type="ECO:0000256" key="13">
    <source>
        <dbReference type="ARBA" id="ARBA00023268"/>
    </source>
</evidence>
<evidence type="ECO:0000256" key="19">
    <source>
        <dbReference type="PIRNR" id="PIRNR017184"/>
    </source>
</evidence>
<dbReference type="Gene3D" id="3.40.50.10260">
    <property type="entry name" value="YjeF N-terminal domain"/>
    <property type="match status" value="1"/>
</dbReference>
<evidence type="ECO:0000256" key="18">
    <source>
        <dbReference type="HAMAP-Rule" id="MF_01966"/>
    </source>
</evidence>
<evidence type="ECO:0000313" key="22">
    <source>
        <dbReference type="EMBL" id="ADE56924.1"/>
    </source>
</evidence>
<feature type="binding site" evidence="17">
    <location>
        <position position="440"/>
    </location>
    <ligand>
        <name>AMP</name>
        <dbReference type="ChEBI" id="CHEBI:456215"/>
    </ligand>
</feature>
<comment type="similarity">
    <text evidence="4 19">In the C-terminal section; belongs to the NnrD/CARKD family.</text>
</comment>
<evidence type="ECO:0000256" key="7">
    <source>
        <dbReference type="ARBA" id="ARBA00022840"/>
    </source>
</evidence>
<keyword evidence="7 17" id="KW-0067">ATP-binding</keyword>
<dbReference type="GO" id="GO:0046872">
    <property type="term" value="F:metal ion binding"/>
    <property type="evidence" value="ECO:0007669"/>
    <property type="project" value="UniProtKB-UniRule"/>
</dbReference>
<comment type="similarity">
    <text evidence="3 19">In the N-terminal section; belongs to the NnrE/AIBP family.</text>
</comment>
<dbReference type="InterPro" id="IPR036652">
    <property type="entry name" value="YjeF_N_dom_sf"/>
</dbReference>
<dbReference type="PANTHER" id="PTHR12592">
    <property type="entry name" value="ATP-DEPENDENT (S)-NAD(P)H-HYDRATE DEHYDRATASE FAMILY MEMBER"/>
    <property type="match status" value="1"/>
</dbReference>
<comment type="cofactor">
    <cofactor evidence="17">
        <name>Mg(2+)</name>
        <dbReference type="ChEBI" id="CHEBI:18420"/>
    </cofactor>
</comment>
<evidence type="ECO:0000256" key="12">
    <source>
        <dbReference type="ARBA" id="ARBA00023239"/>
    </source>
</evidence>
<dbReference type="Pfam" id="PF03853">
    <property type="entry name" value="YjeF_N"/>
    <property type="match status" value="1"/>
</dbReference>
<dbReference type="PANTHER" id="PTHR12592:SF0">
    <property type="entry name" value="ATP-DEPENDENT (S)-NAD(P)H-HYDRATE DEHYDRATASE"/>
    <property type="match status" value="1"/>
</dbReference>
<dbReference type="PIRSF" id="PIRSF017184">
    <property type="entry name" value="Nnr"/>
    <property type="match status" value="1"/>
</dbReference>
<keyword evidence="10 17" id="KW-0520">NAD</keyword>
<evidence type="ECO:0000256" key="5">
    <source>
        <dbReference type="ARBA" id="ARBA00022723"/>
    </source>
</evidence>